<evidence type="ECO:0000313" key="1">
    <source>
        <dbReference type="EMBL" id="KKO19245.1"/>
    </source>
</evidence>
<sequence length="83" mass="9117">MKNPSKSVVCLFLPWVCKGFAAYLSVFFLVCSGCDRQEDVAEQFEEFREIVATPVETQLSETPLGTATVAAQETTPVQTAQQV</sequence>
<keyword evidence="2" id="KW-1185">Reference proteome</keyword>
<dbReference type="EMBL" id="LAQJ01000207">
    <property type="protein sequence ID" value="KKO19245.1"/>
    <property type="molecule type" value="Genomic_DNA"/>
</dbReference>
<gene>
    <name evidence="1" type="ORF">BROFUL_02045</name>
</gene>
<reference evidence="1 2" key="1">
    <citation type="journal article" date="2013" name="BMC Microbiol.">
        <title>Identification of the type II cytochrome c maturation pathway in anammox bacteria by comparative genomics.</title>
        <authorList>
            <person name="Ferousi C."/>
            <person name="Speth D.R."/>
            <person name="Reimann J."/>
            <person name="Op den Camp H.J."/>
            <person name="Allen J.W."/>
            <person name="Keltjens J.T."/>
            <person name="Jetten M.S."/>
        </authorList>
    </citation>
    <scope>NUCLEOTIDE SEQUENCE [LARGE SCALE GENOMIC DNA]</scope>
    <source>
        <strain evidence="1">RU1</strain>
    </source>
</reference>
<dbReference type="AlphaFoldDB" id="A0A0M2UUF8"/>
<evidence type="ECO:0000313" key="2">
    <source>
        <dbReference type="Proteomes" id="UP000034954"/>
    </source>
</evidence>
<dbReference type="PATRIC" id="fig|380242.3.peg.2548"/>
<organism evidence="1 2">
    <name type="scientific">Candidatus Brocadia fulgida</name>
    <dbReference type="NCBI Taxonomy" id="380242"/>
    <lineage>
        <taxon>Bacteria</taxon>
        <taxon>Pseudomonadati</taxon>
        <taxon>Planctomycetota</taxon>
        <taxon>Candidatus Brocadiia</taxon>
        <taxon>Candidatus Brocadiales</taxon>
        <taxon>Candidatus Brocadiaceae</taxon>
        <taxon>Candidatus Brocadia</taxon>
    </lineage>
</organism>
<accession>A0A0M2UUF8</accession>
<proteinExistence type="predicted"/>
<protein>
    <submittedName>
        <fullName evidence="1">Uncharacterized protein</fullName>
    </submittedName>
</protein>
<dbReference type="Proteomes" id="UP000034954">
    <property type="component" value="Unassembled WGS sequence"/>
</dbReference>
<comment type="caution">
    <text evidence="1">The sequence shown here is derived from an EMBL/GenBank/DDBJ whole genome shotgun (WGS) entry which is preliminary data.</text>
</comment>
<name>A0A0M2UUF8_9BACT</name>